<reference evidence="1" key="2">
    <citation type="journal article" date="2018" name="Nat. Commun.">
        <title>Tailed giant Tupanvirus possesses the most complete translational apparatus of the known virosphere.</title>
        <authorList>
            <person name="Abrahao J."/>
            <person name="Silva L."/>
            <person name="Silva L.S."/>
            <person name="Khalil J.Y.B."/>
            <person name="Rodrigues R."/>
            <person name="Arantes T."/>
            <person name="Assis F."/>
            <person name="Boratto P."/>
            <person name="Andrade M."/>
            <person name="Kroon E.G."/>
            <person name="Ribeiro B."/>
            <person name="Bergier I."/>
            <person name="Seligmann H."/>
            <person name="Ghigo E."/>
            <person name="Colson P."/>
            <person name="Levasseur A."/>
            <person name="Kroemer G."/>
            <person name="Raoult D."/>
            <person name="La Scola B."/>
        </authorList>
    </citation>
    <scope>NUCLEOTIDE SEQUENCE [LARGE SCALE GENOMIC DNA]</scope>
    <source>
        <strain evidence="1">Soda lake</strain>
    </source>
</reference>
<proteinExistence type="predicted"/>
<sequence length="151" mass="17467">MQENGIRYFISGHTDITQEQFDFYYKDNIIAAAQNPKNTFVMGSAPGADYMAQKLLVELLEKHPNGLDRITVYYKGSKPEKIADPRIKTIGGFVSHDEKDAQMTRDSDIDIAYVRTQEESKKLYGNKYKPNRISGTQKNIERRFLHNHTKY</sequence>
<dbReference type="GeneID" id="80518672"/>
<dbReference type="EMBL" id="KY523104">
    <property type="protein sequence ID" value="QKU35250.1"/>
    <property type="molecule type" value="Genomic_DNA"/>
</dbReference>
<name>A0A6N1NMN8_9VIRU</name>
<accession>A0A6N1NMN8</accession>
<evidence type="ECO:0000313" key="1">
    <source>
        <dbReference type="EMBL" id="QKU35250.1"/>
    </source>
</evidence>
<protein>
    <submittedName>
        <fullName evidence="1">Uncharacterized protein</fullName>
    </submittedName>
</protein>
<dbReference type="RefSeq" id="YP_010781908.1">
    <property type="nucleotide sequence ID" value="NC_075039.1"/>
</dbReference>
<dbReference type="KEGG" id="vg:80518672"/>
<reference evidence="1" key="1">
    <citation type="submission" date="2017-01" db="EMBL/GenBank/DDBJ databases">
        <authorList>
            <person name="Assis F.L."/>
            <person name="Abrahao J.S."/>
            <person name="Silva L."/>
            <person name="Khalil J.B."/>
            <person name="Rodrigues R."/>
            <person name="Silva L.S."/>
            <person name="Arantes T."/>
            <person name="Boratto P."/>
            <person name="Andrade M."/>
            <person name="Kroon E.G."/>
            <person name="Ribeiro B."/>
            <person name="Bergier I."/>
            <person name="Seligmann H."/>
            <person name="Ghigo E."/>
            <person name="Colson P."/>
            <person name="Levasseur A."/>
            <person name="Raoult D."/>
            <person name="Scola B.L."/>
        </authorList>
    </citation>
    <scope>NUCLEOTIDE SEQUENCE</scope>
    <source>
        <strain evidence="1">Soda lake</strain>
    </source>
</reference>
<organism evidence="1">
    <name type="scientific">Tupanvirus soda lake</name>
    <dbReference type="NCBI Taxonomy" id="2126985"/>
    <lineage>
        <taxon>Viruses</taxon>
        <taxon>Varidnaviria</taxon>
        <taxon>Bamfordvirae</taxon>
        <taxon>Nucleocytoviricota</taxon>
        <taxon>Megaviricetes</taxon>
        <taxon>Imitervirales</taxon>
        <taxon>Mimiviridae</taxon>
        <taxon>Megamimivirinae</taxon>
        <taxon>Tupanvirus</taxon>
        <taxon>Tupanvirus salinum</taxon>
    </lineage>
</organism>